<dbReference type="NCBIfam" id="TIGR01730">
    <property type="entry name" value="RND_mfp"/>
    <property type="match status" value="1"/>
</dbReference>
<dbReference type="PANTHER" id="PTHR30469:SF38">
    <property type="entry name" value="HLYD FAMILY SECRETION PROTEIN"/>
    <property type="match status" value="1"/>
</dbReference>
<dbReference type="Gene3D" id="2.40.420.20">
    <property type="match status" value="1"/>
</dbReference>
<protein>
    <submittedName>
        <fullName evidence="4">Efflux RND transporter periplasmic adaptor subunit</fullName>
    </submittedName>
</protein>
<dbReference type="PANTHER" id="PTHR30469">
    <property type="entry name" value="MULTIDRUG RESISTANCE PROTEIN MDTA"/>
    <property type="match status" value="1"/>
</dbReference>
<reference evidence="4 5" key="1">
    <citation type="journal article" date="2019" name="Nat. Microbiol.">
        <title>Mediterranean grassland soil C-N compound turnover is dependent on rainfall and depth, and is mediated by genomically divergent microorganisms.</title>
        <authorList>
            <person name="Diamond S."/>
            <person name="Andeer P.F."/>
            <person name="Li Z."/>
            <person name="Crits-Christoph A."/>
            <person name="Burstein D."/>
            <person name="Anantharaman K."/>
            <person name="Lane K.R."/>
            <person name="Thomas B.C."/>
            <person name="Pan C."/>
            <person name="Northen T.R."/>
            <person name="Banfield J.F."/>
        </authorList>
    </citation>
    <scope>NUCLEOTIDE SEQUENCE [LARGE SCALE GENOMIC DNA]</scope>
    <source>
        <strain evidence="4">WS_6</strain>
    </source>
</reference>
<evidence type="ECO:0000259" key="3">
    <source>
        <dbReference type="Pfam" id="PF25954"/>
    </source>
</evidence>
<evidence type="ECO:0000256" key="1">
    <source>
        <dbReference type="ARBA" id="ARBA00009477"/>
    </source>
</evidence>
<dbReference type="Gene3D" id="2.40.30.170">
    <property type="match status" value="1"/>
</dbReference>
<dbReference type="EMBL" id="VBOW01000032">
    <property type="protein sequence ID" value="TMQ58580.1"/>
    <property type="molecule type" value="Genomic_DNA"/>
</dbReference>
<evidence type="ECO:0000313" key="5">
    <source>
        <dbReference type="Proteomes" id="UP000316852"/>
    </source>
</evidence>
<comment type="caution">
    <text evidence="4">The sequence shown here is derived from an EMBL/GenBank/DDBJ whole genome shotgun (WGS) entry which is preliminary data.</text>
</comment>
<dbReference type="Gene3D" id="1.10.287.470">
    <property type="entry name" value="Helix hairpin bin"/>
    <property type="match status" value="1"/>
</dbReference>
<accession>A0A538T4M8</accession>
<comment type="similarity">
    <text evidence="1">Belongs to the membrane fusion protein (MFP) (TC 8.A.1) family.</text>
</comment>
<feature type="compositionally biased region" description="Gly residues" evidence="2">
    <location>
        <begin position="63"/>
        <end position="72"/>
    </location>
</feature>
<sequence>MEIRPEPDVEAGEGDADGPVHDDGLVLQRALSVARGAGHGSGRGDSRRGDRARGGGSEVRPGGRAGDLGAPGGAQARGPGPWPRRGGREGEDHHAYLLWRFRRDLPRAPRSPGRHDRSRDGEQPLRPPGPVPAASFHEGDRVRRARRALASDRDQGGGETGNPPRPRDIEAGANVHRSRLRPENAHRGGSEGKARRDGGGRARGAEGAWHHGVTPDSPVDLSGLKIDRDAPAPGTGRPRRAILWGAFTVVALAGAAFAYRALNPVSVPVGVARAEPLGGVPGAGGAEILTANGYVVARQRASVSTEVAGRLNQLFVEEGSRVRRGQVLGVLQNADQKSALASARAALASAEAREAEAAATARETALARGRAVQLHSKGLVSQSELDRAVASDDVAHARVQSAEAETRNTSARVQSAQVDYDKTFIRAPFAGAVLRKEAEVGEIVSPIPSTGGLTRGAIVTMANLATLEVEADVNEGYVSRVHEGMRAEITLDAYPEERFPGHVRQIVPTADRQKATVLVKVAFDRLDPRVLPEMGVKTTFLADAGAVAGKSPAAAAVVAIPKRAVREAEGRAVVYVVEGGRAVMRGVSPRPLAGDRVAVSGGLAPGELVIVEAPSTLGDKSRVRVK</sequence>
<evidence type="ECO:0000313" key="4">
    <source>
        <dbReference type="EMBL" id="TMQ58580.1"/>
    </source>
</evidence>
<dbReference type="InterPro" id="IPR006143">
    <property type="entry name" value="RND_pump_MFP"/>
</dbReference>
<feature type="domain" description="CusB-like beta-barrel" evidence="3">
    <location>
        <begin position="469"/>
        <end position="540"/>
    </location>
</feature>
<dbReference type="SUPFAM" id="SSF111369">
    <property type="entry name" value="HlyD-like secretion proteins"/>
    <property type="match status" value="1"/>
</dbReference>
<feature type="compositionally biased region" description="Basic and acidic residues" evidence="2">
    <location>
        <begin position="42"/>
        <end position="53"/>
    </location>
</feature>
<dbReference type="Proteomes" id="UP000316852">
    <property type="component" value="Unassembled WGS sequence"/>
</dbReference>
<dbReference type="Gene3D" id="2.40.50.100">
    <property type="match status" value="1"/>
</dbReference>
<name>A0A538T4M8_UNCEI</name>
<dbReference type="Pfam" id="PF25954">
    <property type="entry name" value="Beta-barrel_RND_2"/>
    <property type="match status" value="1"/>
</dbReference>
<dbReference type="GO" id="GO:1990281">
    <property type="term" value="C:efflux pump complex"/>
    <property type="evidence" value="ECO:0007669"/>
    <property type="project" value="TreeGrafter"/>
</dbReference>
<organism evidence="4 5">
    <name type="scientific">Eiseniibacteriota bacterium</name>
    <dbReference type="NCBI Taxonomy" id="2212470"/>
    <lineage>
        <taxon>Bacteria</taxon>
        <taxon>Candidatus Eiseniibacteriota</taxon>
    </lineage>
</organism>
<dbReference type="AlphaFoldDB" id="A0A538T4M8"/>
<evidence type="ECO:0000256" key="2">
    <source>
        <dbReference type="SAM" id="MobiDB-lite"/>
    </source>
</evidence>
<feature type="compositionally biased region" description="Basic and acidic residues" evidence="2">
    <location>
        <begin position="180"/>
        <end position="204"/>
    </location>
</feature>
<feature type="compositionally biased region" description="Basic and acidic residues" evidence="2">
    <location>
        <begin position="86"/>
        <end position="123"/>
    </location>
</feature>
<feature type="region of interest" description="Disordered" evidence="2">
    <location>
        <begin position="1"/>
        <end position="222"/>
    </location>
</feature>
<gene>
    <name evidence="4" type="ORF">E6K76_07510</name>
</gene>
<proteinExistence type="inferred from homology"/>
<dbReference type="InterPro" id="IPR058792">
    <property type="entry name" value="Beta-barrel_RND_2"/>
</dbReference>
<dbReference type="GO" id="GO:0015562">
    <property type="term" value="F:efflux transmembrane transporter activity"/>
    <property type="evidence" value="ECO:0007669"/>
    <property type="project" value="TreeGrafter"/>
</dbReference>